<name>B0C850_ACAM1</name>
<keyword evidence="1" id="KW-0812">Transmembrane</keyword>
<dbReference type="HOGENOM" id="CLU_1665601_0_0_3"/>
<keyword evidence="1" id="KW-0472">Membrane</keyword>
<evidence type="ECO:0000313" key="3">
    <source>
        <dbReference type="Proteomes" id="UP000000268"/>
    </source>
</evidence>
<dbReference type="AlphaFoldDB" id="B0C850"/>
<dbReference type="Proteomes" id="UP000000268">
    <property type="component" value="Chromosome"/>
</dbReference>
<evidence type="ECO:0000313" key="2">
    <source>
        <dbReference type="EMBL" id="ABW27734.1"/>
    </source>
</evidence>
<gene>
    <name evidence="2" type="ordered locus">AM1_2734</name>
</gene>
<dbReference type="STRING" id="329726.AM1_2734"/>
<accession>B0C850</accession>
<dbReference type="RefSeq" id="WP_012163181.1">
    <property type="nucleotide sequence ID" value="NC_009925.1"/>
</dbReference>
<dbReference type="PROSITE" id="PS51257">
    <property type="entry name" value="PROKAR_LIPOPROTEIN"/>
    <property type="match status" value="1"/>
</dbReference>
<dbReference type="EMBL" id="CP000828">
    <property type="protein sequence ID" value="ABW27734.1"/>
    <property type="molecule type" value="Genomic_DNA"/>
</dbReference>
<protein>
    <submittedName>
        <fullName evidence="2">Uncharacterized protein</fullName>
    </submittedName>
</protein>
<keyword evidence="1" id="KW-1133">Transmembrane helix</keyword>
<feature type="transmembrane region" description="Helical" evidence="1">
    <location>
        <begin position="131"/>
        <end position="149"/>
    </location>
</feature>
<reference evidence="2 3" key="1">
    <citation type="journal article" date="2008" name="Proc. Natl. Acad. Sci. U.S.A.">
        <title>Niche adaptation and genome expansion in the chlorophyll d-producing cyanobacterium Acaryochloris marina.</title>
        <authorList>
            <person name="Swingley W.D."/>
            <person name="Chen M."/>
            <person name="Cheung P.C."/>
            <person name="Conrad A.L."/>
            <person name="Dejesa L.C."/>
            <person name="Hao J."/>
            <person name="Honchak B.M."/>
            <person name="Karbach L.E."/>
            <person name="Kurdoglu A."/>
            <person name="Lahiri S."/>
            <person name="Mastrian S.D."/>
            <person name="Miyashita H."/>
            <person name="Page L."/>
            <person name="Ramakrishna P."/>
            <person name="Satoh S."/>
            <person name="Sattley W.M."/>
            <person name="Shimada Y."/>
            <person name="Taylor H.L."/>
            <person name="Tomo T."/>
            <person name="Tsuchiya T."/>
            <person name="Wang Z.T."/>
            <person name="Raymond J."/>
            <person name="Mimuro M."/>
            <person name="Blankenship R.E."/>
            <person name="Touchman J.W."/>
        </authorList>
    </citation>
    <scope>NUCLEOTIDE SEQUENCE [LARGE SCALE GENOMIC DNA]</scope>
    <source>
        <strain evidence="3">MBIC 11017</strain>
    </source>
</reference>
<sequence>MPTSRKISSSFFAIVLICFFLPFITISCDRTPVLELSGMQMTTGTTVETPSFAGPAESKKIPADGKAIFAFTCCAVGLGSSLLKKTRNNKVLPACAGGLGAFLILSIKSGLNQEFTKQGAGYVGFNAEYGLGFWGAFIFFVAATLYNIWQIVNPIPTD</sequence>
<feature type="transmembrane region" description="Helical" evidence="1">
    <location>
        <begin position="67"/>
        <end position="84"/>
    </location>
</feature>
<dbReference type="KEGG" id="amr:AM1_2734"/>
<proteinExistence type="predicted"/>
<evidence type="ECO:0000256" key="1">
    <source>
        <dbReference type="SAM" id="Phobius"/>
    </source>
</evidence>
<keyword evidence="3" id="KW-1185">Reference proteome</keyword>
<dbReference type="OrthoDB" id="513642at2"/>
<feature type="transmembrane region" description="Helical" evidence="1">
    <location>
        <begin position="91"/>
        <end position="111"/>
    </location>
</feature>
<organism evidence="2 3">
    <name type="scientific">Acaryochloris marina (strain MBIC 11017)</name>
    <dbReference type="NCBI Taxonomy" id="329726"/>
    <lineage>
        <taxon>Bacteria</taxon>
        <taxon>Bacillati</taxon>
        <taxon>Cyanobacteriota</taxon>
        <taxon>Cyanophyceae</taxon>
        <taxon>Acaryochloridales</taxon>
        <taxon>Acaryochloridaceae</taxon>
        <taxon>Acaryochloris</taxon>
    </lineage>
</organism>
<dbReference type="eggNOG" id="COG1716">
    <property type="taxonomic scope" value="Bacteria"/>
</dbReference>